<protein>
    <submittedName>
        <fullName evidence="1">Uncharacterized protein</fullName>
    </submittedName>
</protein>
<dbReference type="Proteomes" id="UP000031719">
    <property type="component" value="Segment"/>
</dbReference>
<accession>A0A0B4ZZ23</accession>
<dbReference type="RefSeq" id="YP_009210787.1">
    <property type="nucleotide sequence ID" value="NC_028933.1"/>
</dbReference>
<proteinExistence type="predicted"/>
<organism evidence="1 2">
    <name type="scientific">Pseudomonas phage PhiCHU</name>
    <dbReference type="NCBI Taxonomy" id="1589273"/>
    <lineage>
        <taxon>Viruses</taxon>
        <taxon>Duplodnaviria</taxon>
        <taxon>Heunggongvirae</taxon>
        <taxon>Uroviricota</taxon>
        <taxon>Caudoviricetes</taxon>
        <taxon>Bruynoghevirus</taxon>
        <taxon>Bruynoghevirus CHU</taxon>
    </lineage>
</organism>
<dbReference type="EMBL" id="KP233880">
    <property type="protein sequence ID" value="AJD82697.1"/>
    <property type="molecule type" value="Genomic_DNA"/>
</dbReference>
<reference evidence="1 2" key="1">
    <citation type="submission" date="2014-12" db="EMBL/GenBank/DDBJ databases">
        <authorList>
            <person name="Magill D.J."/>
            <person name="Shaburova O.V."/>
            <person name="Chesnokova E.N."/>
            <person name="Pleteneva E.A."/>
            <person name="Krylov V.N."/>
            <person name="Kulakov L.A."/>
        </authorList>
    </citation>
    <scope>NUCLEOTIDE SEQUENCE [LARGE SCALE GENOMIC DNA]</scope>
</reference>
<sequence length="47" mass="5646">MRVVGSAWFFPKAIKRTPHQQRILKYLSMVNRGQVARAKRYADRHYL</sequence>
<dbReference type="OrthoDB" id="38675at10239"/>
<gene>
    <name evidence="1" type="ORF">PhiCHU_04</name>
</gene>
<evidence type="ECO:0000313" key="2">
    <source>
        <dbReference type="Proteomes" id="UP000031719"/>
    </source>
</evidence>
<keyword evidence="2" id="KW-1185">Reference proteome</keyword>
<dbReference type="KEGG" id="vg:26637230"/>
<name>A0A0B4ZZ23_9CAUD</name>
<evidence type="ECO:0000313" key="1">
    <source>
        <dbReference type="EMBL" id="AJD82697.1"/>
    </source>
</evidence>
<dbReference type="GeneID" id="26637230"/>